<dbReference type="InterPro" id="IPR055769">
    <property type="entry name" value="DUF7345"/>
</dbReference>
<evidence type="ECO:0000256" key="2">
    <source>
        <dbReference type="SAM" id="Phobius"/>
    </source>
</evidence>
<evidence type="ECO:0000256" key="1">
    <source>
        <dbReference type="SAM" id="MobiDB-lite"/>
    </source>
</evidence>
<evidence type="ECO:0000259" key="3">
    <source>
        <dbReference type="Pfam" id="PF24034"/>
    </source>
</evidence>
<reference evidence="5 6" key="1">
    <citation type="journal article" date="2019" name="Int. J. Syst. Evol. Microbiol.">
        <title>The Global Catalogue of Microorganisms (GCM) 10K type strain sequencing project: providing services to taxonomists for standard genome sequencing and annotation.</title>
        <authorList>
            <consortium name="The Broad Institute Genomics Platform"/>
            <consortium name="The Broad Institute Genome Sequencing Center for Infectious Disease"/>
            <person name="Wu L."/>
            <person name="Ma J."/>
        </authorList>
    </citation>
    <scope>NUCLEOTIDE SEQUENCE [LARGE SCALE GENOMIC DNA]</scope>
    <source>
        <strain evidence="5 6">CGMCC 1.12562</strain>
    </source>
</reference>
<protein>
    <submittedName>
        <fullName evidence="5">Helix-turn-helix transcriptional regulator</fullName>
    </submittedName>
</protein>
<keyword evidence="6" id="KW-1185">Reference proteome</keyword>
<dbReference type="InterPro" id="IPR055767">
    <property type="entry name" value="DUF7343"/>
</dbReference>
<sequence length="373" mass="39169">MRQAALLVAVCLVVAPLAGAVGATDSTAQSTQDALEKEGVHITVELQPDGDAHWNVSARYALEDENDTAAFDDLAREFKSGDRNSGFSIDVFRAVAPDVSDEVGREMAIRNEEYTATTVESANNSTGVLSLRFTWTNFSQVTNETLTVDGFSGSWFGDLKAGQTLTVRPPEGYEQNTISPDTSVTDGAYQWRGPQAFEEDDPTLVFTESASGSGPGGVGAGVLLVVGLGGLALVVGGVFAWMYARNGSDAWFERDGSDESAGGDGQAATDGSVATADAGAAGSATADGPSDADSGDGGGGVDPELLSDEERVERLLREHDGRMKQSKIVEETRWSTAKVSQLLSSMDDEGRIEKLRIGRENLISLPGEGVGDE</sequence>
<feature type="domain" description="DUF7343" evidence="3">
    <location>
        <begin position="305"/>
        <end position="366"/>
    </location>
</feature>
<evidence type="ECO:0000313" key="6">
    <source>
        <dbReference type="Proteomes" id="UP001595660"/>
    </source>
</evidence>
<keyword evidence="2" id="KW-0812">Transmembrane</keyword>
<name>A0ABD5NEB2_9EURY</name>
<dbReference type="Pfam" id="PF24036">
    <property type="entry name" value="DUF7345"/>
    <property type="match status" value="1"/>
</dbReference>
<evidence type="ECO:0000259" key="4">
    <source>
        <dbReference type="Pfam" id="PF24036"/>
    </source>
</evidence>
<feature type="compositionally biased region" description="Low complexity" evidence="1">
    <location>
        <begin position="267"/>
        <end position="292"/>
    </location>
</feature>
<dbReference type="AlphaFoldDB" id="A0ABD5NEB2"/>
<feature type="region of interest" description="Disordered" evidence="1">
    <location>
        <begin position="254"/>
        <end position="308"/>
    </location>
</feature>
<feature type="domain" description="DUF7345" evidence="4">
    <location>
        <begin position="43"/>
        <end position="173"/>
    </location>
</feature>
<proteinExistence type="predicted"/>
<accession>A0ABD5NEB2</accession>
<dbReference type="Pfam" id="PF24034">
    <property type="entry name" value="DUF7343"/>
    <property type="match status" value="1"/>
</dbReference>
<dbReference type="Proteomes" id="UP001595660">
    <property type="component" value="Unassembled WGS sequence"/>
</dbReference>
<comment type="caution">
    <text evidence="5">The sequence shown here is derived from an EMBL/GenBank/DDBJ whole genome shotgun (WGS) entry which is preliminary data.</text>
</comment>
<dbReference type="EMBL" id="JBHRWN010000002">
    <property type="protein sequence ID" value="MFC3477602.1"/>
    <property type="molecule type" value="Genomic_DNA"/>
</dbReference>
<dbReference type="RefSeq" id="WP_232571273.1">
    <property type="nucleotide sequence ID" value="NZ_CP089466.1"/>
</dbReference>
<evidence type="ECO:0000313" key="5">
    <source>
        <dbReference type="EMBL" id="MFC3477602.1"/>
    </source>
</evidence>
<gene>
    <name evidence="5" type="ORF">ACFOKC_07675</name>
</gene>
<keyword evidence="2" id="KW-0472">Membrane</keyword>
<dbReference type="GeneID" id="69116467"/>
<organism evidence="5 6">
    <name type="scientific">Halobacterium litoreum</name>
    <dbReference type="NCBI Taxonomy" id="2039234"/>
    <lineage>
        <taxon>Archaea</taxon>
        <taxon>Methanobacteriati</taxon>
        <taxon>Methanobacteriota</taxon>
        <taxon>Stenosarchaea group</taxon>
        <taxon>Halobacteria</taxon>
        <taxon>Halobacteriales</taxon>
        <taxon>Halobacteriaceae</taxon>
        <taxon>Halobacterium</taxon>
    </lineage>
</organism>
<feature type="transmembrane region" description="Helical" evidence="2">
    <location>
        <begin position="218"/>
        <end position="244"/>
    </location>
</feature>
<keyword evidence="2" id="KW-1133">Transmembrane helix</keyword>